<name>A0A2B7WL55_9EURO</name>
<keyword evidence="5" id="KW-1185">Reference proteome</keyword>
<dbReference type="CDD" id="cd03046">
    <property type="entry name" value="GST_N_GTT1_like"/>
    <property type="match status" value="1"/>
</dbReference>
<dbReference type="Gene3D" id="3.40.30.10">
    <property type="entry name" value="Glutaredoxin"/>
    <property type="match status" value="1"/>
</dbReference>
<sequence length="254" mass="27940">MPLTVHHLHNSQSERIAWLCEELNISYELKTYKRNPILAPPEYKALHPAGSAPIIQDTVSLSTDDNGENVKTLTLAESGACVEYICQKHGNGRLFLPPSHHAYADFVYYFHWANGTFQPLLGRFMTLNAGSAGGIGSGGSQSPNPTANPNSNPMVALWHDRLKRSLGILDKRFKPKTDGGDGATWLAGDEFTAADIMVVFSLTTFRNWYAYSLHGYDGILGYLARVGGRDGYKRAMAKVEPDMRLHLGAEVSSL</sequence>
<dbReference type="SUPFAM" id="SSF47616">
    <property type="entry name" value="GST C-terminal domain-like"/>
    <property type="match status" value="1"/>
</dbReference>
<dbReference type="InterPro" id="IPR004045">
    <property type="entry name" value="Glutathione_S-Trfase_N"/>
</dbReference>
<feature type="domain" description="GST N-terminal" evidence="2">
    <location>
        <begin position="1"/>
        <end position="93"/>
    </location>
</feature>
<dbReference type="EMBL" id="PDNC01000148">
    <property type="protein sequence ID" value="PGG97259.1"/>
    <property type="molecule type" value="Genomic_DNA"/>
</dbReference>
<dbReference type="Proteomes" id="UP000224080">
    <property type="component" value="Unassembled WGS sequence"/>
</dbReference>
<evidence type="ECO:0000256" key="1">
    <source>
        <dbReference type="ARBA" id="ARBA00007409"/>
    </source>
</evidence>
<dbReference type="PANTHER" id="PTHR44051">
    <property type="entry name" value="GLUTATHIONE S-TRANSFERASE-RELATED"/>
    <property type="match status" value="1"/>
</dbReference>
<dbReference type="OrthoDB" id="2098326at2759"/>
<dbReference type="SUPFAM" id="SSF52833">
    <property type="entry name" value="Thioredoxin-like"/>
    <property type="match status" value="1"/>
</dbReference>
<evidence type="ECO:0000313" key="5">
    <source>
        <dbReference type="Proteomes" id="UP000224080"/>
    </source>
</evidence>
<dbReference type="InterPro" id="IPR010987">
    <property type="entry name" value="Glutathione-S-Trfase_C-like"/>
</dbReference>
<evidence type="ECO:0008006" key="6">
    <source>
        <dbReference type="Google" id="ProtNLM"/>
    </source>
</evidence>
<dbReference type="InterPro" id="IPR040079">
    <property type="entry name" value="Glutathione_S-Trfase"/>
</dbReference>
<dbReference type="SFLD" id="SFLDG00358">
    <property type="entry name" value="Main_(cytGST)"/>
    <property type="match status" value="1"/>
</dbReference>
<evidence type="ECO:0000313" key="4">
    <source>
        <dbReference type="EMBL" id="PGG97259.1"/>
    </source>
</evidence>
<dbReference type="Pfam" id="PF13410">
    <property type="entry name" value="GST_C_2"/>
    <property type="match status" value="1"/>
</dbReference>
<gene>
    <name evidence="4" type="ORF">GX51_07409</name>
</gene>
<evidence type="ECO:0000259" key="3">
    <source>
        <dbReference type="PROSITE" id="PS50405"/>
    </source>
</evidence>
<dbReference type="SFLD" id="SFLDS00019">
    <property type="entry name" value="Glutathione_Transferase_(cytos"/>
    <property type="match status" value="1"/>
</dbReference>
<proteinExistence type="inferred from homology"/>
<dbReference type="AlphaFoldDB" id="A0A2B7WL55"/>
<comment type="caution">
    <text evidence="4">The sequence shown here is derived from an EMBL/GenBank/DDBJ whole genome shotgun (WGS) entry which is preliminary data.</text>
</comment>
<feature type="domain" description="GST C-terminal" evidence="3">
    <location>
        <begin position="99"/>
        <end position="245"/>
    </location>
</feature>
<dbReference type="Pfam" id="PF13409">
    <property type="entry name" value="GST_N_2"/>
    <property type="match status" value="1"/>
</dbReference>
<evidence type="ECO:0000259" key="2">
    <source>
        <dbReference type="PROSITE" id="PS50404"/>
    </source>
</evidence>
<dbReference type="PROSITE" id="PS50405">
    <property type="entry name" value="GST_CTER"/>
    <property type="match status" value="1"/>
</dbReference>
<dbReference type="Gene3D" id="1.20.1050.10">
    <property type="match status" value="1"/>
</dbReference>
<accession>A0A2B7WL55</accession>
<dbReference type="PROSITE" id="PS50404">
    <property type="entry name" value="GST_NTER"/>
    <property type="match status" value="1"/>
</dbReference>
<dbReference type="STRING" id="2060905.A0A2B7WL55"/>
<dbReference type="InterPro" id="IPR036249">
    <property type="entry name" value="Thioredoxin-like_sf"/>
</dbReference>
<organism evidence="4 5">
    <name type="scientific">Blastomyces parvus</name>
    <dbReference type="NCBI Taxonomy" id="2060905"/>
    <lineage>
        <taxon>Eukaryota</taxon>
        <taxon>Fungi</taxon>
        <taxon>Dikarya</taxon>
        <taxon>Ascomycota</taxon>
        <taxon>Pezizomycotina</taxon>
        <taxon>Eurotiomycetes</taxon>
        <taxon>Eurotiomycetidae</taxon>
        <taxon>Onygenales</taxon>
        <taxon>Ajellomycetaceae</taxon>
        <taxon>Blastomyces</taxon>
    </lineage>
</organism>
<reference evidence="4 5" key="1">
    <citation type="submission" date="2017-10" db="EMBL/GenBank/DDBJ databases">
        <title>Comparative genomics in systemic dimorphic fungi from Ajellomycetaceae.</title>
        <authorList>
            <person name="Munoz J.F."/>
            <person name="Mcewen J.G."/>
            <person name="Clay O.K."/>
            <person name="Cuomo C.A."/>
        </authorList>
    </citation>
    <scope>NUCLEOTIDE SEQUENCE [LARGE SCALE GENOMIC DNA]</scope>
    <source>
        <strain evidence="4 5">UAMH130</strain>
    </source>
</reference>
<dbReference type="InterPro" id="IPR036282">
    <property type="entry name" value="Glutathione-S-Trfase_C_sf"/>
</dbReference>
<protein>
    <recommendedName>
        <fullName evidence="6">Glutathione S-transferase</fullName>
    </recommendedName>
</protein>
<comment type="similarity">
    <text evidence="1">Belongs to the GST superfamily.</text>
</comment>
<dbReference type="PANTHER" id="PTHR44051:SF9">
    <property type="entry name" value="GLUTATHIONE S-TRANSFERASE 1"/>
    <property type="match status" value="1"/>
</dbReference>